<dbReference type="Proteomes" id="UP000281677">
    <property type="component" value="Unassembled WGS sequence"/>
</dbReference>
<dbReference type="OrthoDB" id="3901046at2759"/>
<sequence>MSQLMQSFAAPSFTLIIRRQQPPKINLALLGFVPALFSDYFLFDIRFDISRFIAFTRSHIHAYHGLGLETPTRCCGPTSLREKSIAPSGVHKLFDRPVRRATKHSPFALKSASTVLCPIQRRSSPILRNVTLAANLVPKSGTHSRTLEDLRLAATFTDTTLEMDSNLAFTSVLGPELRRPATWPQPTKNNKTDYFSASPLKTTHNDQTFAVPPTPHLKPILPSDMADDDSLSDHPEDLNDTCNPEDLFLSPMHPYEDWNSDSDSDSGSEIEWDAGITDFALFDDDRRRAEKEGSALPTRWDSFMDSQNEALDRAAQRSLRSYSMPDITKPPLPMQFVQGEEDGGSDDGTPGLTPDTSPNLPDDMEIDDPAASSFEGQNPVPARSQSEPHLIMPKYHTVELLPPSDADRTIKDDEDLPLTFSYRRNNPATSPSLEKIHTPAKKLPHPRPNFLNETSLSQHHHLRDAKGRLQRPPGLLGTGRRTLSGKLHVWRRPGWGIFSVGEDVEGERRAEEEGGRDGNEDVEGGRGRMM</sequence>
<feature type="region of interest" description="Disordered" evidence="1">
    <location>
        <begin position="504"/>
        <end position="530"/>
    </location>
</feature>
<feature type="region of interest" description="Disordered" evidence="1">
    <location>
        <begin position="322"/>
        <end position="387"/>
    </location>
</feature>
<dbReference type="EMBL" id="QWIT01000191">
    <property type="protein sequence ID" value="RMZ28794.1"/>
    <property type="molecule type" value="Genomic_DNA"/>
</dbReference>
<organism evidence="2 3">
    <name type="scientific">Hortaea werneckii</name>
    <name type="common">Black yeast</name>
    <name type="synonym">Cladosporium werneckii</name>
    <dbReference type="NCBI Taxonomy" id="91943"/>
    <lineage>
        <taxon>Eukaryota</taxon>
        <taxon>Fungi</taxon>
        <taxon>Dikarya</taxon>
        <taxon>Ascomycota</taxon>
        <taxon>Pezizomycotina</taxon>
        <taxon>Dothideomycetes</taxon>
        <taxon>Dothideomycetidae</taxon>
        <taxon>Mycosphaerellales</taxon>
        <taxon>Teratosphaeriaceae</taxon>
        <taxon>Hortaea</taxon>
    </lineage>
</organism>
<dbReference type="VEuPathDB" id="FungiDB:BTJ68_13985"/>
<comment type="caution">
    <text evidence="2">The sequence shown here is derived from an EMBL/GenBank/DDBJ whole genome shotgun (WGS) entry which is preliminary data.</text>
</comment>
<protein>
    <submittedName>
        <fullName evidence="2">Uncharacterized protein</fullName>
    </submittedName>
</protein>
<reference evidence="2 3" key="1">
    <citation type="journal article" date="2018" name="BMC Genomics">
        <title>Genomic evidence for intraspecific hybridization in a clonal and extremely halotolerant yeast.</title>
        <authorList>
            <person name="Gostincar C."/>
            <person name="Stajich J.E."/>
            <person name="Zupancic J."/>
            <person name="Zalar P."/>
            <person name="Gunde-Cimerman N."/>
        </authorList>
    </citation>
    <scope>NUCLEOTIDE SEQUENCE [LARGE SCALE GENOMIC DNA]</scope>
    <source>
        <strain evidence="2 3">EXF-120</strain>
    </source>
</reference>
<feature type="region of interest" description="Disordered" evidence="1">
    <location>
        <begin position="422"/>
        <end position="480"/>
    </location>
</feature>
<proteinExistence type="predicted"/>
<feature type="compositionally biased region" description="Basic and acidic residues" evidence="1">
    <location>
        <begin position="506"/>
        <end position="530"/>
    </location>
</feature>
<dbReference type="AlphaFoldDB" id="A0A3M7ITF5"/>
<evidence type="ECO:0000313" key="2">
    <source>
        <dbReference type="EMBL" id="RMZ28794.1"/>
    </source>
</evidence>
<feature type="compositionally biased region" description="Acidic residues" evidence="1">
    <location>
        <begin position="258"/>
        <end position="270"/>
    </location>
</feature>
<name>A0A3M7ITF5_HORWE</name>
<feature type="region of interest" description="Disordered" evidence="1">
    <location>
        <begin position="204"/>
        <end position="270"/>
    </location>
</feature>
<evidence type="ECO:0000313" key="3">
    <source>
        <dbReference type="Proteomes" id="UP000281677"/>
    </source>
</evidence>
<gene>
    <name evidence="2" type="ORF">D0859_07132</name>
</gene>
<feature type="compositionally biased region" description="Polar residues" evidence="1">
    <location>
        <begin position="422"/>
        <end position="432"/>
    </location>
</feature>
<feature type="compositionally biased region" description="Low complexity" evidence="1">
    <location>
        <begin position="470"/>
        <end position="480"/>
    </location>
</feature>
<accession>A0A3M7ITF5</accession>
<evidence type="ECO:0000256" key="1">
    <source>
        <dbReference type="SAM" id="MobiDB-lite"/>
    </source>
</evidence>